<dbReference type="SUPFAM" id="SSF48371">
    <property type="entry name" value="ARM repeat"/>
    <property type="match status" value="1"/>
</dbReference>
<dbReference type="InterPro" id="IPR016024">
    <property type="entry name" value="ARM-type_fold"/>
</dbReference>
<comment type="similarity">
    <text evidence="2">Belongs to the CNOT9 family.</text>
</comment>
<dbReference type="InterPro" id="IPR007216">
    <property type="entry name" value="CNOT9"/>
</dbReference>
<evidence type="ECO:0000256" key="2">
    <source>
        <dbReference type="ARBA" id="ARBA00006385"/>
    </source>
</evidence>
<feature type="compositionally biased region" description="Basic and acidic residues" evidence="8">
    <location>
        <begin position="19"/>
        <end position="44"/>
    </location>
</feature>
<name>A0A1I8IAI0_9PLAT</name>
<sequence>MAFCCPSSSSSSNSGDSSRPSDREEALQLRLEQMRRERESELKQISRVVAEANPSAAAPSSSSNGQSAVQQMLQQRLPPSSTGLPQAPPPPPPPSATATAIRVEVVGLNELRPLVSGGLDGAFRARLDRDLRARAAALPDGGRRAQTAVQHLPPSGVQRNDFSHLGIYRQEGEGFGGDDLLAEDAASSSAEEVLSVVSTAAANAAVAHSTAAVNRQLHSVQRELTDLRRTLRLLLGNQLETQRMIRQEVSAALQATGIAQPSVALPTMSQQPQPPAASVAGACLICLSSQADTVMYRCGHLCLCSMCTARMKEAAPGGRMSCPVCRAPVVDTVRMQVASKEAAVRCAEELLMSLHNPSTRDSALAELSKHRDAIPELACLIWQSFGCVAILLEEIVSAYQHLSTGALSVSAAIKSVCNAMALLQCLAAHPATRRAVLDLQLVHYLFPFLSNHPQHQPADPRPAEFLRLTALGVIGALAKSEDPQAVECLLRTEQLVPLCLRVMDFGSELSRTVATFVVQKVLQDPAGLAYVCNTYQRFEQVAAGLAGVLLYLRVNPSARLLKHVVRCYVLLTDNFSLYLPQELKDDSLLSRMQLQLRDRKTLLGVLHLRRLAERVEQPWPPVPLRPGAAAVAPLPASAAHGAC</sequence>
<dbReference type="Gene3D" id="1.25.10.10">
    <property type="entry name" value="Leucine-rich Repeat Variant"/>
    <property type="match status" value="1"/>
</dbReference>
<dbReference type="InterPro" id="IPR013083">
    <property type="entry name" value="Znf_RING/FYVE/PHD"/>
</dbReference>
<dbReference type="GO" id="GO:0000932">
    <property type="term" value="C:P-body"/>
    <property type="evidence" value="ECO:0007669"/>
    <property type="project" value="UniProtKB-SubCell"/>
</dbReference>
<keyword evidence="4 7" id="KW-0479">Metal-binding</keyword>
<keyword evidence="10" id="KW-1185">Reference proteome</keyword>
<feature type="compositionally biased region" description="Pro residues" evidence="8">
    <location>
        <begin position="86"/>
        <end position="95"/>
    </location>
</feature>
<evidence type="ECO:0000259" key="9">
    <source>
        <dbReference type="PROSITE" id="PS50089"/>
    </source>
</evidence>
<organism evidence="10 11">
    <name type="scientific">Macrostomum lignano</name>
    <dbReference type="NCBI Taxonomy" id="282301"/>
    <lineage>
        <taxon>Eukaryota</taxon>
        <taxon>Metazoa</taxon>
        <taxon>Spiralia</taxon>
        <taxon>Lophotrochozoa</taxon>
        <taxon>Platyhelminthes</taxon>
        <taxon>Rhabditophora</taxon>
        <taxon>Macrostomorpha</taxon>
        <taxon>Macrostomida</taxon>
        <taxon>Macrostomidae</taxon>
        <taxon>Macrostomum</taxon>
    </lineage>
</organism>
<dbReference type="GO" id="GO:0006402">
    <property type="term" value="P:mRNA catabolic process"/>
    <property type="evidence" value="ECO:0007669"/>
    <property type="project" value="InterPro"/>
</dbReference>
<feature type="compositionally biased region" description="Low complexity" evidence="8">
    <location>
        <begin position="1"/>
        <end position="18"/>
    </location>
</feature>
<dbReference type="Gene3D" id="3.30.40.10">
    <property type="entry name" value="Zinc/RING finger domain, C3HC4 (zinc finger)"/>
    <property type="match status" value="1"/>
</dbReference>
<feature type="compositionally biased region" description="Low complexity" evidence="8">
    <location>
        <begin position="48"/>
        <end position="71"/>
    </location>
</feature>
<keyword evidence="5" id="KW-0862">Zinc</keyword>
<dbReference type="Pfam" id="PF13920">
    <property type="entry name" value="zf-C3HC4_3"/>
    <property type="match status" value="1"/>
</dbReference>
<evidence type="ECO:0000256" key="7">
    <source>
        <dbReference type="PROSITE-ProRule" id="PRU00175"/>
    </source>
</evidence>
<reference evidence="11" key="1">
    <citation type="submission" date="2016-11" db="UniProtKB">
        <authorList>
            <consortium name="WormBaseParasite"/>
        </authorList>
    </citation>
    <scope>IDENTIFICATION</scope>
</reference>
<dbReference type="PANTHER" id="PTHR12262">
    <property type="entry name" value="CCR4-NOT TRANSCRIPTION COMPLEX SUBUNIT 9"/>
    <property type="match status" value="1"/>
</dbReference>
<accession>A0A1I8IAI0</accession>
<feature type="region of interest" description="Disordered" evidence="8">
    <location>
        <begin position="1"/>
        <end position="72"/>
    </location>
</feature>
<evidence type="ECO:0000256" key="4">
    <source>
        <dbReference type="ARBA" id="ARBA00022771"/>
    </source>
</evidence>
<dbReference type="SMART" id="SM00184">
    <property type="entry name" value="RING"/>
    <property type="match status" value="1"/>
</dbReference>
<evidence type="ECO:0000313" key="11">
    <source>
        <dbReference type="WBParaSite" id="maker-uti_cns_0010849-snap-gene-0.3-mRNA-1"/>
    </source>
</evidence>
<evidence type="ECO:0000256" key="1">
    <source>
        <dbReference type="ARBA" id="ARBA00004201"/>
    </source>
</evidence>
<dbReference type="AlphaFoldDB" id="A0A1I8IAI0"/>
<dbReference type="SUPFAM" id="SSF57850">
    <property type="entry name" value="RING/U-box"/>
    <property type="match status" value="1"/>
</dbReference>
<evidence type="ECO:0000256" key="5">
    <source>
        <dbReference type="ARBA" id="ARBA00022833"/>
    </source>
</evidence>
<dbReference type="Proteomes" id="UP000095280">
    <property type="component" value="Unplaced"/>
</dbReference>
<feature type="domain" description="RING-type" evidence="9">
    <location>
        <begin position="283"/>
        <end position="326"/>
    </location>
</feature>
<dbReference type="InterPro" id="IPR011989">
    <property type="entry name" value="ARM-like"/>
</dbReference>
<proteinExistence type="inferred from homology"/>
<dbReference type="InterPro" id="IPR001841">
    <property type="entry name" value="Znf_RING"/>
</dbReference>
<comment type="subcellular location">
    <subcellularLocation>
        <location evidence="1">Cytoplasm</location>
        <location evidence="1">P-body</location>
    </subcellularLocation>
</comment>
<dbReference type="WBParaSite" id="maker-uti_cns_0010849-snap-gene-0.3-mRNA-1">
    <property type="protein sequence ID" value="maker-uti_cns_0010849-snap-gene-0.3-mRNA-1"/>
    <property type="gene ID" value="maker-uti_cns_0010849-snap-gene-0.3"/>
</dbReference>
<dbReference type="Pfam" id="PF04078">
    <property type="entry name" value="Rcd1"/>
    <property type="match status" value="1"/>
</dbReference>
<dbReference type="GO" id="GO:0030014">
    <property type="term" value="C:CCR4-NOT complex"/>
    <property type="evidence" value="ECO:0007669"/>
    <property type="project" value="InterPro"/>
</dbReference>
<keyword evidence="4 7" id="KW-0863">Zinc-finger</keyword>
<evidence type="ECO:0000256" key="6">
    <source>
        <dbReference type="ARBA" id="ARBA00030283"/>
    </source>
</evidence>
<evidence type="ECO:0000256" key="8">
    <source>
        <dbReference type="SAM" id="MobiDB-lite"/>
    </source>
</evidence>
<evidence type="ECO:0000313" key="10">
    <source>
        <dbReference type="Proteomes" id="UP000095280"/>
    </source>
</evidence>
<protein>
    <recommendedName>
        <fullName evidence="3">CCR4-NOT transcription complex subunit 9</fullName>
    </recommendedName>
    <alternativeName>
        <fullName evidence="6">Cell differentiation protein RQCD1 homolog</fullName>
    </alternativeName>
</protein>
<dbReference type="PROSITE" id="PS50089">
    <property type="entry name" value="ZF_RING_2"/>
    <property type="match status" value="1"/>
</dbReference>
<evidence type="ECO:0000256" key="3">
    <source>
        <dbReference type="ARBA" id="ARBA00014171"/>
    </source>
</evidence>
<feature type="region of interest" description="Disordered" evidence="8">
    <location>
        <begin position="78"/>
        <end position="97"/>
    </location>
</feature>
<dbReference type="GO" id="GO:0008270">
    <property type="term" value="F:zinc ion binding"/>
    <property type="evidence" value="ECO:0007669"/>
    <property type="project" value="UniProtKB-KW"/>
</dbReference>